<feature type="compositionally biased region" description="Low complexity" evidence="1">
    <location>
        <begin position="68"/>
        <end position="98"/>
    </location>
</feature>
<feature type="region of interest" description="Disordered" evidence="1">
    <location>
        <begin position="30"/>
        <end position="126"/>
    </location>
</feature>
<name>A0AA35KCQ7_9SAUR</name>
<reference evidence="2" key="1">
    <citation type="submission" date="2022-12" db="EMBL/GenBank/DDBJ databases">
        <authorList>
            <person name="Alioto T."/>
            <person name="Alioto T."/>
            <person name="Gomez Garrido J."/>
        </authorList>
    </citation>
    <scope>NUCLEOTIDE SEQUENCE</scope>
</reference>
<feature type="compositionally biased region" description="Basic and acidic residues" evidence="1">
    <location>
        <begin position="100"/>
        <end position="122"/>
    </location>
</feature>
<evidence type="ECO:0000256" key="1">
    <source>
        <dbReference type="SAM" id="MobiDB-lite"/>
    </source>
</evidence>
<protein>
    <submittedName>
        <fullName evidence="2">Uncharacterized protein</fullName>
    </submittedName>
</protein>
<dbReference type="AlphaFoldDB" id="A0AA35KCQ7"/>
<dbReference type="EMBL" id="OX395130">
    <property type="protein sequence ID" value="CAI5775069.1"/>
    <property type="molecule type" value="Genomic_DNA"/>
</dbReference>
<accession>A0AA35KCQ7</accession>
<evidence type="ECO:0000313" key="3">
    <source>
        <dbReference type="Proteomes" id="UP001178461"/>
    </source>
</evidence>
<sequence>MGGGKQIQYFCVQKEGGEWGFMFWRRRRPTRACERRGGGSGGGGSDDGRLAGPSLANSPPLGPGHCGASAPQASPAAAARPAPPSSAVGGAAAPASQPEQPRRQEGNTKARALPRSEGRENCENNIQVKRIIQIEA</sequence>
<dbReference type="Proteomes" id="UP001178461">
    <property type="component" value="Chromosome 5"/>
</dbReference>
<keyword evidence="3" id="KW-1185">Reference proteome</keyword>
<gene>
    <name evidence="2" type="ORF">PODLI_1B024814</name>
</gene>
<proteinExistence type="predicted"/>
<organism evidence="2 3">
    <name type="scientific">Podarcis lilfordi</name>
    <name type="common">Lilford's wall lizard</name>
    <dbReference type="NCBI Taxonomy" id="74358"/>
    <lineage>
        <taxon>Eukaryota</taxon>
        <taxon>Metazoa</taxon>
        <taxon>Chordata</taxon>
        <taxon>Craniata</taxon>
        <taxon>Vertebrata</taxon>
        <taxon>Euteleostomi</taxon>
        <taxon>Lepidosauria</taxon>
        <taxon>Squamata</taxon>
        <taxon>Bifurcata</taxon>
        <taxon>Unidentata</taxon>
        <taxon>Episquamata</taxon>
        <taxon>Laterata</taxon>
        <taxon>Lacertibaenia</taxon>
        <taxon>Lacertidae</taxon>
        <taxon>Podarcis</taxon>
    </lineage>
</organism>
<evidence type="ECO:0000313" key="2">
    <source>
        <dbReference type="EMBL" id="CAI5775069.1"/>
    </source>
</evidence>